<evidence type="ECO:0000256" key="1">
    <source>
        <dbReference type="SAM" id="Phobius"/>
    </source>
</evidence>
<keyword evidence="1" id="KW-0472">Membrane</keyword>
<accession>A0A1F6W8C4</accession>
<comment type="caution">
    <text evidence="2">The sequence shown here is derived from an EMBL/GenBank/DDBJ whole genome shotgun (WGS) entry which is preliminary data.</text>
</comment>
<sequence>MFLFKKVLWWVVVVLAVGYIILVIVRAFHFYNLDKTNEQVEKIHNTRLQLSDVMGENLPPDPGTEADKTIAGVDTNQNGIRDDVELAIFKEYPNSAKKRAVSLQYALALQKQMILPIVNTETLVATVEYKSKASKCMWTLGDTDKYKNFIDNLQVNTKERNQYLDEIYDKLGSFSVSKEGCDLDLSTLPN</sequence>
<gene>
    <name evidence="2" type="ORF">A3D42_03130</name>
</gene>
<reference evidence="2 3" key="1">
    <citation type="journal article" date="2016" name="Nat. Commun.">
        <title>Thousands of microbial genomes shed light on interconnected biogeochemical processes in an aquifer system.</title>
        <authorList>
            <person name="Anantharaman K."/>
            <person name="Brown C.T."/>
            <person name="Hug L.A."/>
            <person name="Sharon I."/>
            <person name="Castelle C.J."/>
            <person name="Probst A.J."/>
            <person name="Thomas B.C."/>
            <person name="Singh A."/>
            <person name="Wilkins M.J."/>
            <person name="Karaoz U."/>
            <person name="Brodie E.L."/>
            <person name="Williams K.H."/>
            <person name="Hubbard S.S."/>
            <person name="Banfield J.F."/>
        </authorList>
    </citation>
    <scope>NUCLEOTIDE SEQUENCE [LARGE SCALE GENOMIC DNA]</scope>
</reference>
<organism evidence="2 3">
    <name type="scientific">Candidatus Nomurabacteria bacterium RIFCSPHIGHO2_02_FULL_41_18</name>
    <dbReference type="NCBI Taxonomy" id="1801754"/>
    <lineage>
        <taxon>Bacteria</taxon>
        <taxon>Candidatus Nomuraibacteriota</taxon>
    </lineage>
</organism>
<evidence type="ECO:0000313" key="2">
    <source>
        <dbReference type="EMBL" id="OGI78026.1"/>
    </source>
</evidence>
<evidence type="ECO:0000313" key="3">
    <source>
        <dbReference type="Proteomes" id="UP000177777"/>
    </source>
</evidence>
<dbReference type="AlphaFoldDB" id="A0A1F6W8C4"/>
<dbReference type="Proteomes" id="UP000177777">
    <property type="component" value="Unassembled WGS sequence"/>
</dbReference>
<protein>
    <submittedName>
        <fullName evidence="2">Uncharacterized protein</fullName>
    </submittedName>
</protein>
<dbReference type="EMBL" id="MFUE01000003">
    <property type="protein sequence ID" value="OGI78026.1"/>
    <property type="molecule type" value="Genomic_DNA"/>
</dbReference>
<keyword evidence="1" id="KW-1133">Transmembrane helix</keyword>
<name>A0A1F6W8C4_9BACT</name>
<feature type="transmembrane region" description="Helical" evidence="1">
    <location>
        <begin position="7"/>
        <end position="31"/>
    </location>
</feature>
<proteinExistence type="predicted"/>
<keyword evidence="1" id="KW-0812">Transmembrane</keyword>